<reference evidence="3" key="1">
    <citation type="submission" date="2025-08" db="UniProtKB">
        <authorList>
            <consortium name="RefSeq"/>
        </authorList>
    </citation>
    <scope>IDENTIFICATION</scope>
    <source>
        <strain evidence="3">Airmid</strain>
    </source>
</reference>
<proteinExistence type="predicted"/>
<sequence>MSNPWLLDTIDKNVEKSKHCFDDNFKTINSTNNGELNENGLCLPDSQKYLHYLENRLHKLNSGPQQTDKQAKKMLKDLALKRDGLFDFIDTINSDTISITENNDSPKNPISTAITNTNLYDTMERKLFPHLHSIDPEESKKLLNHDILNSINSKQQDNQKDNDPSNDNEKNEESK</sequence>
<feature type="compositionally biased region" description="Basic and acidic residues" evidence="1">
    <location>
        <begin position="157"/>
        <end position="175"/>
    </location>
</feature>
<dbReference type="RefSeq" id="XP_027202064.1">
    <property type="nucleotide sequence ID" value="XM_027346263.1"/>
</dbReference>
<dbReference type="GO" id="GO:0044782">
    <property type="term" value="P:cilium organization"/>
    <property type="evidence" value="ECO:0007669"/>
    <property type="project" value="TreeGrafter"/>
</dbReference>
<feature type="region of interest" description="Disordered" evidence="1">
    <location>
        <begin position="146"/>
        <end position="175"/>
    </location>
</feature>
<dbReference type="InParanoid" id="A0A6P6YBR1"/>
<evidence type="ECO:0000313" key="2">
    <source>
        <dbReference type="Proteomes" id="UP000515146"/>
    </source>
</evidence>
<dbReference type="OrthoDB" id="5982503at2759"/>
<organism evidence="2 3">
    <name type="scientific">Dermatophagoides pteronyssinus</name>
    <name type="common">European house dust mite</name>
    <dbReference type="NCBI Taxonomy" id="6956"/>
    <lineage>
        <taxon>Eukaryota</taxon>
        <taxon>Metazoa</taxon>
        <taxon>Ecdysozoa</taxon>
        <taxon>Arthropoda</taxon>
        <taxon>Chelicerata</taxon>
        <taxon>Arachnida</taxon>
        <taxon>Acari</taxon>
        <taxon>Acariformes</taxon>
        <taxon>Sarcoptiformes</taxon>
        <taxon>Astigmata</taxon>
        <taxon>Psoroptidia</taxon>
        <taxon>Analgoidea</taxon>
        <taxon>Pyroglyphidae</taxon>
        <taxon>Dermatophagoidinae</taxon>
        <taxon>Dermatophagoides</taxon>
    </lineage>
</organism>
<accession>A0A6P6YBR1</accession>
<keyword evidence="2" id="KW-1185">Reference proteome</keyword>
<dbReference type="Proteomes" id="UP000515146">
    <property type="component" value="Unplaced"/>
</dbReference>
<evidence type="ECO:0000313" key="3">
    <source>
        <dbReference type="RefSeq" id="XP_027202064.1"/>
    </source>
</evidence>
<dbReference type="OMA" id="CDTETIS"/>
<dbReference type="PANTHER" id="PTHR31800">
    <property type="entry name" value="COILED-COIL DOMAIN-CONTAINING PROTEIN 32"/>
    <property type="match status" value="1"/>
</dbReference>
<dbReference type="AlphaFoldDB" id="A0A6P6YBR1"/>
<protein>
    <submittedName>
        <fullName evidence="3">Uncharacterized protein LOC113796017</fullName>
    </submittedName>
</protein>
<dbReference type="InterPro" id="IPR028039">
    <property type="entry name" value="CCDC32"/>
</dbReference>
<name>A0A6P6YBR1_DERPT</name>
<dbReference type="KEGG" id="dpte:113796017"/>
<feature type="compositionally biased region" description="Polar residues" evidence="1">
    <location>
        <begin position="147"/>
        <end position="156"/>
    </location>
</feature>
<dbReference type="Pfam" id="PF14989">
    <property type="entry name" value="CCDC32"/>
    <property type="match status" value="1"/>
</dbReference>
<dbReference type="PANTHER" id="PTHR31800:SF1">
    <property type="entry name" value="COILED-COIL DOMAIN-CONTAINING PROTEIN 32"/>
    <property type="match status" value="1"/>
</dbReference>
<evidence type="ECO:0000256" key="1">
    <source>
        <dbReference type="SAM" id="MobiDB-lite"/>
    </source>
</evidence>
<gene>
    <name evidence="3" type="primary">LOC113796017</name>
</gene>